<accession>A0A068NSM0</accession>
<dbReference type="HOGENOM" id="CLU_041661_1_0_0"/>
<dbReference type="PANTHER" id="PTHR30093">
    <property type="entry name" value="GENERAL SECRETION PATHWAY PROTEIN G"/>
    <property type="match status" value="1"/>
</dbReference>
<dbReference type="GO" id="GO:0015627">
    <property type="term" value="C:type II protein secretion system complex"/>
    <property type="evidence" value="ECO:0007669"/>
    <property type="project" value="InterPro"/>
</dbReference>
<dbReference type="PANTHER" id="PTHR30093:SF2">
    <property type="entry name" value="TYPE II SECRETION SYSTEM PROTEIN H"/>
    <property type="match status" value="1"/>
</dbReference>
<sequence length="234" mass="25641">MKRAFTLIELLVVIAIISILAAILFPVFSQAKAAAKQSSCTSNLRQIGLAIALYRGDFDGVNPRHRFCPDRAGDELCTNLSNPTAYTGPNEIWWAPFDNSVAPDAAAPYPNFKAGFLEPYYKTLAIFKCPMETKWQVGYAMSYITGGPMGKPESAVENPAVCQVWDHARTPGCADTRTGFTGPPWNPFPPKADTAHTHYPVRHNGGFVTLRHDGSAKFRKPNSMTNADFISDSP</sequence>
<dbReference type="GO" id="GO:0015628">
    <property type="term" value="P:protein secretion by the type II secretion system"/>
    <property type="evidence" value="ECO:0007669"/>
    <property type="project" value="InterPro"/>
</dbReference>
<keyword evidence="1" id="KW-0488">Methylation</keyword>
<dbReference type="STRING" id="661478.OP10G_3160"/>
<dbReference type="OrthoDB" id="242858at2"/>
<dbReference type="RefSeq" id="WP_025229514.1">
    <property type="nucleotide sequence ID" value="NZ_CP007139.1"/>
</dbReference>
<evidence type="ECO:0000313" key="3">
    <source>
        <dbReference type="Proteomes" id="UP000027982"/>
    </source>
</evidence>
<reference evidence="2 3" key="1">
    <citation type="journal article" date="2014" name="PLoS ONE">
        <title>The first complete genome sequence of the class fimbriimonadia in the phylum armatimonadetes.</title>
        <authorList>
            <person name="Hu Z.Y."/>
            <person name="Wang Y.Z."/>
            <person name="Im W.T."/>
            <person name="Wang S.Y."/>
            <person name="Zhao G.P."/>
            <person name="Zheng H.J."/>
            <person name="Quan Z.X."/>
        </authorList>
    </citation>
    <scope>NUCLEOTIDE SEQUENCE [LARGE SCALE GENOMIC DNA]</scope>
    <source>
        <strain evidence="2">Gsoil 348</strain>
    </source>
</reference>
<evidence type="ECO:0000256" key="1">
    <source>
        <dbReference type="ARBA" id="ARBA00022481"/>
    </source>
</evidence>
<keyword evidence="3" id="KW-1185">Reference proteome</keyword>
<dbReference type="AlphaFoldDB" id="A0A068NSM0"/>
<dbReference type="KEGG" id="fgi:OP10G_3160"/>
<dbReference type="Gene3D" id="3.30.700.10">
    <property type="entry name" value="Glycoprotein, Type 4 Pilin"/>
    <property type="match status" value="1"/>
</dbReference>
<dbReference type="Pfam" id="PF07963">
    <property type="entry name" value="N_methyl"/>
    <property type="match status" value="1"/>
</dbReference>
<dbReference type="SUPFAM" id="SSF54523">
    <property type="entry name" value="Pili subunits"/>
    <property type="match status" value="1"/>
</dbReference>
<organism evidence="2 3">
    <name type="scientific">Fimbriimonas ginsengisoli Gsoil 348</name>
    <dbReference type="NCBI Taxonomy" id="661478"/>
    <lineage>
        <taxon>Bacteria</taxon>
        <taxon>Bacillati</taxon>
        <taxon>Armatimonadota</taxon>
        <taxon>Fimbriimonadia</taxon>
        <taxon>Fimbriimonadales</taxon>
        <taxon>Fimbriimonadaceae</taxon>
        <taxon>Fimbriimonas</taxon>
    </lineage>
</organism>
<dbReference type="NCBIfam" id="TIGR02532">
    <property type="entry name" value="IV_pilin_GFxxxE"/>
    <property type="match status" value="1"/>
</dbReference>
<evidence type="ECO:0000313" key="2">
    <source>
        <dbReference type="EMBL" id="AIE86528.1"/>
    </source>
</evidence>
<dbReference type="InterPro" id="IPR012902">
    <property type="entry name" value="N_methyl_site"/>
</dbReference>
<dbReference type="EMBL" id="CP007139">
    <property type="protein sequence ID" value="AIE86528.1"/>
    <property type="molecule type" value="Genomic_DNA"/>
</dbReference>
<name>A0A068NSM0_FIMGI</name>
<dbReference type="InterPro" id="IPR000983">
    <property type="entry name" value="Bac_GSPG_pilin"/>
</dbReference>
<dbReference type="PRINTS" id="PR00813">
    <property type="entry name" value="BCTERIALGSPG"/>
</dbReference>
<proteinExistence type="predicted"/>
<dbReference type="InterPro" id="IPR045584">
    <property type="entry name" value="Pilin-like"/>
</dbReference>
<protein>
    <recommendedName>
        <fullName evidence="4">DUF1559 domain-containing protein</fullName>
    </recommendedName>
</protein>
<dbReference type="eggNOG" id="COG2165">
    <property type="taxonomic scope" value="Bacteria"/>
</dbReference>
<evidence type="ECO:0008006" key="4">
    <source>
        <dbReference type="Google" id="ProtNLM"/>
    </source>
</evidence>
<gene>
    <name evidence="2" type="ORF">OP10G_3160</name>
</gene>
<dbReference type="Proteomes" id="UP000027982">
    <property type="component" value="Chromosome"/>
</dbReference>